<dbReference type="PANTHER" id="PTHR45586:SF1">
    <property type="entry name" value="LIPOPOLYSACCHARIDE ASSEMBLY PROTEIN B"/>
    <property type="match status" value="1"/>
</dbReference>
<dbReference type="InterPro" id="IPR011990">
    <property type="entry name" value="TPR-like_helical_dom_sf"/>
</dbReference>
<sequence>MASTHAQEGGRLLQMGQTQDAVKSFQKGLSIDPNDVECLLGLVRVHLSTGAAADAEAAVLRLLKAKPDHTEGQAHLAMLRAQAGNPEALESLKALAAAPTAGYFERFNLGSLLFERGDLSGARAAFESVLQISPGSTHVHFELGRIRLQQNEPDGAVSHFLRAAEGAPQEAMPLLMLSRAHAACGQLGLAIQAATQALEKARGGLQRAVLEDLFRLYLSAGSSDGAKRVAQELRELDPSSITYLYLLGLATMSAGAFAEAKDVFAEVLRQAPGSWQAQHALAQMHLALGERAEAVKLLEAAVATVPTDPGPTNDLAVVLMQDNGHSRVAALLAPVLGAHPNDAGTHLNMALGTFPADKELSARHAKQALALGAEDVRAQAEQLLKQLGA</sequence>
<keyword evidence="1" id="KW-0677">Repeat</keyword>
<dbReference type="SMART" id="SM00028">
    <property type="entry name" value="TPR"/>
    <property type="match status" value="6"/>
</dbReference>
<dbReference type="InterPro" id="IPR019734">
    <property type="entry name" value="TPR_rpt"/>
</dbReference>
<dbReference type="Pfam" id="PF14559">
    <property type="entry name" value="TPR_19"/>
    <property type="match status" value="3"/>
</dbReference>
<keyword evidence="2 3" id="KW-0802">TPR repeat</keyword>
<gene>
    <name evidence="4" type="ORF">HNV28_12625</name>
</gene>
<comment type="caution">
    <text evidence="4">The sequence shown here is derived from an EMBL/GenBank/DDBJ whole genome shotgun (WGS) entry which is preliminary data.</text>
</comment>
<accession>A0A7Y4IHZ2</accession>
<feature type="repeat" description="TPR" evidence="3">
    <location>
        <begin position="137"/>
        <end position="170"/>
    </location>
</feature>
<dbReference type="Gene3D" id="1.25.40.10">
    <property type="entry name" value="Tetratricopeptide repeat domain"/>
    <property type="match status" value="3"/>
</dbReference>
<dbReference type="PANTHER" id="PTHR45586">
    <property type="entry name" value="TPR REPEAT-CONTAINING PROTEIN PA4667"/>
    <property type="match status" value="1"/>
</dbReference>
<proteinExistence type="predicted"/>
<dbReference type="InterPro" id="IPR051012">
    <property type="entry name" value="CellSynth/LPSAsmb/PSIAsmb"/>
</dbReference>
<evidence type="ECO:0000256" key="2">
    <source>
        <dbReference type="ARBA" id="ARBA00022803"/>
    </source>
</evidence>
<feature type="repeat" description="TPR" evidence="3">
    <location>
        <begin position="2"/>
        <end position="35"/>
    </location>
</feature>
<dbReference type="AlphaFoldDB" id="A0A7Y4IHZ2"/>
<evidence type="ECO:0000256" key="3">
    <source>
        <dbReference type="PROSITE-ProRule" id="PRU00339"/>
    </source>
</evidence>
<organism evidence="4 5">
    <name type="scientific">Myxococcus xanthus</name>
    <dbReference type="NCBI Taxonomy" id="34"/>
    <lineage>
        <taxon>Bacteria</taxon>
        <taxon>Pseudomonadati</taxon>
        <taxon>Myxococcota</taxon>
        <taxon>Myxococcia</taxon>
        <taxon>Myxococcales</taxon>
        <taxon>Cystobacterineae</taxon>
        <taxon>Myxococcaceae</taxon>
        <taxon>Myxococcus</taxon>
    </lineage>
</organism>
<evidence type="ECO:0000256" key="1">
    <source>
        <dbReference type="ARBA" id="ARBA00022737"/>
    </source>
</evidence>
<name>A0A7Y4IHZ2_MYXXA</name>
<protein>
    <submittedName>
        <fullName evidence="4">Tetratricopeptide repeat protein</fullName>
    </submittedName>
</protein>
<dbReference type="PROSITE" id="PS50005">
    <property type="entry name" value="TPR"/>
    <property type="match status" value="3"/>
</dbReference>
<feature type="repeat" description="TPR" evidence="3">
    <location>
        <begin position="103"/>
        <end position="136"/>
    </location>
</feature>
<dbReference type="Proteomes" id="UP000533080">
    <property type="component" value="Unassembled WGS sequence"/>
</dbReference>
<dbReference type="SUPFAM" id="SSF48452">
    <property type="entry name" value="TPR-like"/>
    <property type="match status" value="2"/>
</dbReference>
<evidence type="ECO:0000313" key="4">
    <source>
        <dbReference type="EMBL" id="NOJ79175.1"/>
    </source>
</evidence>
<evidence type="ECO:0000313" key="5">
    <source>
        <dbReference type="Proteomes" id="UP000533080"/>
    </source>
</evidence>
<dbReference type="EMBL" id="JABFNT010000033">
    <property type="protein sequence ID" value="NOJ79175.1"/>
    <property type="molecule type" value="Genomic_DNA"/>
</dbReference>
<reference evidence="4 5" key="1">
    <citation type="submission" date="2020-05" db="EMBL/GenBank/DDBJ databases">
        <authorList>
            <person name="Whitworth D."/>
        </authorList>
    </citation>
    <scope>NUCLEOTIDE SEQUENCE [LARGE SCALE GENOMIC DNA]</scope>
    <source>
        <strain evidence="4 5">AM005</strain>
    </source>
</reference>
<dbReference type="RefSeq" id="WP_171441466.1">
    <property type="nucleotide sequence ID" value="NZ_JABFNS010000019.1"/>
</dbReference>